<gene>
    <name evidence="3" type="ORF">ABIE13_005642</name>
</gene>
<protein>
    <submittedName>
        <fullName evidence="3">Tripartite-type tricarboxylate transporter receptor subunit TctC</fullName>
    </submittedName>
</protein>
<name>A0ABV2QHI5_9BURK</name>
<feature type="signal peptide" evidence="2">
    <location>
        <begin position="1"/>
        <end position="28"/>
    </location>
</feature>
<feature type="chain" id="PRO_5046318295" evidence="2">
    <location>
        <begin position="29"/>
        <end position="324"/>
    </location>
</feature>
<dbReference type="PANTHER" id="PTHR42928">
    <property type="entry name" value="TRICARBOXYLATE-BINDING PROTEIN"/>
    <property type="match status" value="1"/>
</dbReference>
<reference evidence="3 4" key="1">
    <citation type="submission" date="2024-06" db="EMBL/GenBank/DDBJ databases">
        <title>Sorghum-associated microbial communities from plants grown in Nebraska, USA.</title>
        <authorList>
            <person name="Schachtman D."/>
        </authorList>
    </citation>
    <scope>NUCLEOTIDE SEQUENCE [LARGE SCALE GENOMIC DNA]</scope>
    <source>
        <strain evidence="3 4">2709</strain>
    </source>
</reference>
<keyword evidence="2" id="KW-0732">Signal</keyword>
<comment type="caution">
    <text evidence="3">The sequence shown here is derived from an EMBL/GenBank/DDBJ whole genome shotgun (WGS) entry which is preliminary data.</text>
</comment>
<keyword evidence="3" id="KW-0675">Receptor</keyword>
<dbReference type="EMBL" id="JBEPSH010000021">
    <property type="protein sequence ID" value="MET4580495.1"/>
    <property type="molecule type" value="Genomic_DNA"/>
</dbReference>
<accession>A0ABV2QHI5</accession>
<dbReference type="Pfam" id="PF03401">
    <property type="entry name" value="TctC"/>
    <property type="match status" value="1"/>
</dbReference>
<dbReference type="PANTHER" id="PTHR42928:SF5">
    <property type="entry name" value="BLR1237 PROTEIN"/>
    <property type="match status" value="1"/>
</dbReference>
<keyword evidence="4" id="KW-1185">Reference proteome</keyword>
<organism evidence="3 4">
    <name type="scientific">Ottowia thiooxydans</name>
    <dbReference type="NCBI Taxonomy" id="219182"/>
    <lineage>
        <taxon>Bacteria</taxon>
        <taxon>Pseudomonadati</taxon>
        <taxon>Pseudomonadota</taxon>
        <taxon>Betaproteobacteria</taxon>
        <taxon>Burkholderiales</taxon>
        <taxon>Comamonadaceae</taxon>
        <taxon>Ottowia</taxon>
    </lineage>
</organism>
<dbReference type="RefSeq" id="WP_354449473.1">
    <property type="nucleotide sequence ID" value="NZ_JBEPSH010000021.1"/>
</dbReference>
<dbReference type="Gene3D" id="3.40.190.10">
    <property type="entry name" value="Periplasmic binding protein-like II"/>
    <property type="match status" value="1"/>
</dbReference>
<proteinExistence type="inferred from homology"/>
<dbReference type="InterPro" id="IPR042100">
    <property type="entry name" value="Bug_dom1"/>
</dbReference>
<evidence type="ECO:0000313" key="3">
    <source>
        <dbReference type="EMBL" id="MET4580495.1"/>
    </source>
</evidence>
<dbReference type="CDD" id="cd07012">
    <property type="entry name" value="PBP2_Bug_TTT"/>
    <property type="match status" value="1"/>
</dbReference>
<evidence type="ECO:0000256" key="2">
    <source>
        <dbReference type="SAM" id="SignalP"/>
    </source>
</evidence>
<evidence type="ECO:0000256" key="1">
    <source>
        <dbReference type="ARBA" id="ARBA00006987"/>
    </source>
</evidence>
<dbReference type="Proteomes" id="UP001549320">
    <property type="component" value="Unassembled WGS sequence"/>
</dbReference>
<dbReference type="PIRSF" id="PIRSF017082">
    <property type="entry name" value="YflP"/>
    <property type="match status" value="1"/>
</dbReference>
<dbReference type="InterPro" id="IPR005064">
    <property type="entry name" value="BUG"/>
</dbReference>
<evidence type="ECO:0000313" key="4">
    <source>
        <dbReference type="Proteomes" id="UP001549320"/>
    </source>
</evidence>
<dbReference type="Gene3D" id="3.40.190.150">
    <property type="entry name" value="Bordetella uptake gene, domain 1"/>
    <property type="match status" value="1"/>
</dbReference>
<comment type="similarity">
    <text evidence="1">Belongs to the UPF0065 (bug) family.</text>
</comment>
<sequence length="324" mass="34167">MPRIFSQALQAPFIGLALATAYTVPAIAQTESYPSKLVETIVPYSVGGGVGAMARAFANEASKDTGQQWIVSAREGAGGVVGFSFLARAKPDGYTVVFSPASPLTNSPFVNKRMPFTTDQIEPVCQVFENVFAIAVKQDSPIKSFEELVASARQKPGVVSYGHAGPASVPHLSMAAIEQSMKIKLNSIAYRGDAPLISDTMGGTLDFSVPAISSLAGKNLRVLAVLSDKRHPGFASVPSITELGGPAVTPGLNGLYVPAGTPKAVVSEIERICEKVTKSNAFSSNAKMLMQVPQYLNGAAFKERILATYKSNASLVPDLNLETN</sequence>